<proteinExistence type="inferred from homology"/>
<dbReference type="PANTHER" id="PTHR30053">
    <property type="entry name" value="ELONGATION FACTOR P"/>
    <property type="match status" value="1"/>
</dbReference>
<evidence type="ECO:0000256" key="2">
    <source>
        <dbReference type="ARBA" id="ARBA00004815"/>
    </source>
</evidence>
<evidence type="ECO:0000256" key="9">
    <source>
        <dbReference type="RuleBase" id="RU004389"/>
    </source>
</evidence>
<dbReference type="HAMAP" id="MF_00141">
    <property type="entry name" value="EF_P"/>
    <property type="match status" value="1"/>
</dbReference>
<dbReference type="InterPro" id="IPR014722">
    <property type="entry name" value="Rib_uL2_dom2"/>
</dbReference>
<reference evidence="12" key="2">
    <citation type="journal article" date="2021" name="Microbiome">
        <title>Successional dynamics and alternative stable states in a saline activated sludge microbial community over 9 years.</title>
        <authorList>
            <person name="Wang Y."/>
            <person name="Ye J."/>
            <person name="Ju F."/>
            <person name="Liu L."/>
            <person name="Boyd J.A."/>
            <person name="Deng Y."/>
            <person name="Parks D.H."/>
            <person name="Jiang X."/>
            <person name="Yin X."/>
            <person name="Woodcroft B.J."/>
            <person name="Tyson G.W."/>
            <person name="Hugenholtz P."/>
            <person name="Polz M.F."/>
            <person name="Zhang T."/>
        </authorList>
    </citation>
    <scope>NUCLEOTIDE SEQUENCE</scope>
    <source>
        <strain evidence="12">HKST-UBA15</strain>
    </source>
</reference>
<dbReference type="Pfam" id="PF08207">
    <property type="entry name" value="EFP_N"/>
    <property type="match status" value="1"/>
</dbReference>
<evidence type="ECO:0000256" key="6">
    <source>
        <dbReference type="ARBA" id="ARBA00022917"/>
    </source>
</evidence>
<dbReference type="SUPFAM" id="SSF50104">
    <property type="entry name" value="Translation proteins SH3-like domain"/>
    <property type="match status" value="1"/>
</dbReference>
<keyword evidence="6 7" id="KW-0648">Protein biosynthesis</keyword>
<dbReference type="SMART" id="SM00841">
    <property type="entry name" value="Elong-fact-P_C"/>
    <property type="match status" value="1"/>
</dbReference>
<dbReference type="Pfam" id="PF09285">
    <property type="entry name" value="Elong-fact-P_C"/>
    <property type="match status" value="1"/>
</dbReference>
<protein>
    <recommendedName>
        <fullName evidence="7 8">Elongation factor P</fullName>
        <shortName evidence="7">EF-P</shortName>
    </recommendedName>
</protein>
<sequence length="187" mass="21107">MAYLASNTLREGSLFIYDGQKYIVLKYQHIKKGRGQAVIRVKVQNIVTRSNTELTFSNEEKLEEFTAEKKSAQFLYNEADSYYFMDNENFEQYEINKEILGSKADFLYEGLKVVVLFVEDEPLSIDLPKSVVLEVIDTEPAVAGNTATGASKIAKVGNNLNVLVPLFIKIGDKIKINTETGKYSSRE</sequence>
<evidence type="ECO:0000256" key="5">
    <source>
        <dbReference type="ARBA" id="ARBA00022768"/>
    </source>
</evidence>
<dbReference type="Pfam" id="PF01132">
    <property type="entry name" value="EFP"/>
    <property type="match status" value="1"/>
</dbReference>
<evidence type="ECO:0000313" key="12">
    <source>
        <dbReference type="EMBL" id="MCA9379562.1"/>
    </source>
</evidence>
<comment type="caution">
    <text evidence="12">The sequence shown here is derived from an EMBL/GenBank/DDBJ whole genome shotgun (WGS) entry which is preliminary data.</text>
</comment>
<dbReference type="InterPro" id="IPR020599">
    <property type="entry name" value="Transl_elong_fac_P/YeiP"/>
</dbReference>
<dbReference type="InterPro" id="IPR012340">
    <property type="entry name" value="NA-bd_OB-fold"/>
</dbReference>
<dbReference type="SUPFAM" id="SSF50249">
    <property type="entry name" value="Nucleic acid-binding proteins"/>
    <property type="match status" value="2"/>
</dbReference>
<organism evidence="12 13">
    <name type="scientific">Candidatus Dojkabacteria bacterium</name>
    <dbReference type="NCBI Taxonomy" id="2099670"/>
    <lineage>
        <taxon>Bacteria</taxon>
        <taxon>Candidatus Dojkabacteria</taxon>
    </lineage>
</organism>
<feature type="domain" description="Translation elongation factor P/YeiP central" evidence="11">
    <location>
        <begin position="69"/>
        <end position="123"/>
    </location>
</feature>
<dbReference type="SMART" id="SM01185">
    <property type="entry name" value="EFP"/>
    <property type="match status" value="1"/>
</dbReference>
<evidence type="ECO:0000256" key="4">
    <source>
        <dbReference type="ARBA" id="ARBA00022490"/>
    </source>
</evidence>
<dbReference type="EMBL" id="JAGQLL010000002">
    <property type="protein sequence ID" value="MCA9379562.1"/>
    <property type="molecule type" value="Genomic_DNA"/>
</dbReference>
<dbReference type="InterPro" id="IPR008991">
    <property type="entry name" value="Translation_prot_SH3-like_sf"/>
</dbReference>
<dbReference type="PANTHER" id="PTHR30053:SF12">
    <property type="entry name" value="ELONGATION FACTOR P (EF-P) FAMILY PROTEIN"/>
    <property type="match status" value="1"/>
</dbReference>
<dbReference type="PIRSF" id="PIRSF005901">
    <property type="entry name" value="EF-P"/>
    <property type="match status" value="1"/>
</dbReference>
<dbReference type="GO" id="GO:0005829">
    <property type="term" value="C:cytosol"/>
    <property type="evidence" value="ECO:0007669"/>
    <property type="project" value="UniProtKB-ARBA"/>
</dbReference>
<evidence type="ECO:0000256" key="1">
    <source>
        <dbReference type="ARBA" id="ARBA00004496"/>
    </source>
</evidence>
<dbReference type="CDD" id="cd04470">
    <property type="entry name" value="S1_EF-P_repeat_1"/>
    <property type="match status" value="1"/>
</dbReference>
<dbReference type="FunFam" id="2.40.50.140:FF:000009">
    <property type="entry name" value="Elongation factor P"/>
    <property type="match status" value="1"/>
</dbReference>
<keyword evidence="4 7" id="KW-0963">Cytoplasm</keyword>
<name>A0A955KZ56_9BACT</name>
<dbReference type="AlphaFoldDB" id="A0A955KZ56"/>
<evidence type="ECO:0000256" key="7">
    <source>
        <dbReference type="HAMAP-Rule" id="MF_00141"/>
    </source>
</evidence>
<evidence type="ECO:0000256" key="3">
    <source>
        <dbReference type="ARBA" id="ARBA00009479"/>
    </source>
</evidence>
<dbReference type="FunFam" id="2.40.50.140:FF:000004">
    <property type="entry name" value="Elongation factor P"/>
    <property type="match status" value="1"/>
</dbReference>
<dbReference type="InterPro" id="IPR011768">
    <property type="entry name" value="Transl_elongation_fac_P"/>
</dbReference>
<comment type="subcellular location">
    <subcellularLocation>
        <location evidence="1 7">Cytoplasm</location>
    </subcellularLocation>
</comment>
<evidence type="ECO:0000259" key="11">
    <source>
        <dbReference type="SMART" id="SM01185"/>
    </source>
</evidence>
<dbReference type="InterPro" id="IPR015365">
    <property type="entry name" value="Elong-fact-P_C"/>
</dbReference>
<dbReference type="Gene3D" id="2.30.30.30">
    <property type="match status" value="1"/>
</dbReference>
<accession>A0A955KZ56</accession>
<evidence type="ECO:0000259" key="10">
    <source>
        <dbReference type="SMART" id="SM00841"/>
    </source>
</evidence>
<dbReference type="Proteomes" id="UP000745577">
    <property type="component" value="Unassembled WGS sequence"/>
</dbReference>
<dbReference type="NCBIfam" id="TIGR00038">
    <property type="entry name" value="efp"/>
    <property type="match status" value="1"/>
</dbReference>
<dbReference type="GO" id="GO:0003746">
    <property type="term" value="F:translation elongation factor activity"/>
    <property type="evidence" value="ECO:0007669"/>
    <property type="project" value="UniProtKB-UniRule"/>
</dbReference>
<dbReference type="InterPro" id="IPR013185">
    <property type="entry name" value="Transl_elong_KOW-like"/>
</dbReference>
<dbReference type="InterPro" id="IPR001059">
    <property type="entry name" value="Transl_elong_P/YeiP_cen"/>
</dbReference>
<comment type="function">
    <text evidence="7">Involved in peptide bond synthesis. Stimulates efficient translation and peptide-bond synthesis on native or reconstituted 70S ribosomes in vitro. Probably functions indirectly by altering the affinity of the ribosome for aminoacyl-tRNA, thus increasing their reactivity as acceptors for peptidyl transferase.</text>
</comment>
<evidence type="ECO:0000313" key="13">
    <source>
        <dbReference type="Proteomes" id="UP000745577"/>
    </source>
</evidence>
<comment type="similarity">
    <text evidence="3 7 9">Belongs to the elongation factor P family.</text>
</comment>
<reference evidence="12" key="1">
    <citation type="submission" date="2020-04" db="EMBL/GenBank/DDBJ databases">
        <authorList>
            <person name="Zhang T."/>
        </authorList>
    </citation>
    <scope>NUCLEOTIDE SEQUENCE</scope>
    <source>
        <strain evidence="12">HKST-UBA15</strain>
    </source>
</reference>
<keyword evidence="5 7" id="KW-0251">Elongation factor</keyword>
<dbReference type="FunFam" id="2.30.30.30:FF:000003">
    <property type="entry name" value="Elongation factor P"/>
    <property type="match status" value="1"/>
</dbReference>
<dbReference type="NCBIfam" id="NF001810">
    <property type="entry name" value="PRK00529.1"/>
    <property type="match status" value="1"/>
</dbReference>
<feature type="domain" description="Elongation factor P C-terminal" evidence="10">
    <location>
        <begin position="131"/>
        <end position="186"/>
    </location>
</feature>
<dbReference type="GO" id="GO:0043043">
    <property type="term" value="P:peptide biosynthetic process"/>
    <property type="evidence" value="ECO:0007669"/>
    <property type="project" value="InterPro"/>
</dbReference>
<evidence type="ECO:0000256" key="8">
    <source>
        <dbReference type="NCBIfam" id="TIGR00038"/>
    </source>
</evidence>
<dbReference type="CDD" id="cd05794">
    <property type="entry name" value="S1_EF-P_repeat_2"/>
    <property type="match status" value="1"/>
</dbReference>
<comment type="pathway">
    <text evidence="2 7">Protein biosynthesis; polypeptide chain elongation.</text>
</comment>
<dbReference type="Gene3D" id="2.40.50.140">
    <property type="entry name" value="Nucleic acid-binding proteins"/>
    <property type="match status" value="2"/>
</dbReference>
<gene>
    <name evidence="7 12" type="primary">efp</name>
    <name evidence="12" type="ORF">KC675_00095</name>
</gene>